<accession>A0A6G0SKK8</accession>
<feature type="signal peptide" evidence="1">
    <location>
        <begin position="1"/>
        <end position="17"/>
    </location>
</feature>
<feature type="chain" id="PRO_5026206867" description="Secreted protein" evidence="1">
    <location>
        <begin position="18"/>
        <end position="118"/>
    </location>
</feature>
<keyword evidence="1" id="KW-0732">Signal</keyword>
<evidence type="ECO:0000256" key="1">
    <source>
        <dbReference type="SAM" id="SignalP"/>
    </source>
</evidence>
<proteinExistence type="predicted"/>
<dbReference type="EMBL" id="QXFY01000036">
    <property type="protein sequence ID" value="KAE9360992.1"/>
    <property type="molecule type" value="Genomic_DNA"/>
</dbReference>
<gene>
    <name evidence="2" type="ORF">PF008_g1476</name>
</gene>
<comment type="caution">
    <text evidence="2">The sequence shown here is derived from an EMBL/GenBank/DDBJ whole genome shotgun (WGS) entry which is preliminary data.</text>
</comment>
<dbReference type="Proteomes" id="UP000486351">
    <property type="component" value="Unassembled WGS sequence"/>
</dbReference>
<dbReference type="AlphaFoldDB" id="A0A6G0SKK8"/>
<evidence type="ECO:0000313" key="2">
    <source>
        <dbReference type="EMBL" id="KAE9360992.1"/>
    </source>
</evidence>
<name>A0A6G0SKK8_9STRA</name>
<evidence type="ECO:0000313" key="3">
    <source>
        <dbReference type="Proteomes" id="UP000486351"/>
    </source>
</evidence>
<organism evidence="2 3">
    <name type="scientific">Phytophthora fragariae</name>
    <dbReference type="NCBI Taxonomy" id="53985"/>
    <lineage>
        <taxon>Eukaryota</taxon>
        <taxon>Sar</taxon>
        <taxon>Stramenopiles</taxon>
        <taxon>Oomycota</taxon>
        <taxon>Peronosporomycetes</taxon>
        <taxon>Peronosporales</taxon>
        <taxon>Peronosporaceae</taxon>
        <taxon>Phytophthora</taxon>
    </lineage>
</organism>
<protein>
    <recommendedName>
        <fullName evidence="4">Secreted protein</fullName>
    </recommendedName>
</protein>
<evidence type="ECO:0008006" key="4">
    <source>
        <dbReference type="Google" id="ProtNLM"/>
    </source>
</evidence>
<sequence length="118" mass="12279">MALGLLILVTTVPPMSSSISTFNFALKEAKTATSRGCKRCAAFAGKHTKMICSSLAAVMMGSAMCDAQPSITSSRGLFTLAGTASEKKASHFTNSLVFIKALSVVVTAAPGSRHFSKM</sequence>
<reference evidence="2 3" key="1">
    <citation type="submission" date="2018-09" db="EMBL/GenBank/DDBJ databases">
        <title>Genomic investigation of the strawberry pathogen Phytophthora fragariae indicates pathogenicity is determined by transcriptional variation in three key races.</title>
        <authorList>
            <person name="Adams T.M."/>
            <person name="Armitage A.D."/>
            <person name="Sobczyk M.K."/>
            <person name="Bates H.J."/>
            <person name="Dunwell J.M."/>
            <person name="Nellist C.F."/>
            <person name="Harrison R.J."/>
        </authorList>
    </citation>
    <scope>NUCLEOTIDE SEQUENCE [LARGE SCALE GENOMIC DNA]</scope>
    <source>
        <strain evidence="2 3">NOV-77</strain>
    </source>
</reference>